<dbReference type="AlphaFoldDB" id="A0A9N9U7E7"/>
<keyword evidence="3" id="KW-1185">Reference proteome</keyword>
<dbReference type="EMBL" id="CABFNO020001298">
    <property type="protein sequence ID" value="CAG9977604.1"/>
    <property type="molecule type" value="Genomic_DNA"/>
</dbReference>
<evidence type="ECO:0000256" key="1">
    <source>
        <dbReference type="SAM" id="MobiDB-lite"/>
    </source>
</evidence>
<feature type="region of interest" description="Disordered" evidence="1">
    <location>
        <begin position="167"/>
        <end position="186"/>
    </location>
</feature>
<reference evidence="2 3" key="2">
    <citation type="submission" date="2021-10" db="EMBL/GenBank/DDBJ databases">
        <authorList>
            <person name="Piombo E."/>
        </authorList>
    </citation>
    <scope>NUCLEOTIDE SEQUENCE [LARGE SCALE GENOMIC DNA]</scope>
</reference>
<reference evidence="3" key="1">
    <citation type="submission" date="2019-06" db="EMBL/GenBank/DDBJ databases">
        <authorList>
            <person name="Broberg M."/>
        </authorList>
    </citation>
    <scope>NUCLEOTIDE SEQUENCE [LARGE SCALE GENOMIC DNA]</scope>
</reference>
<proteinExistence type="predicted"/>
<evidence type="ECO:0000313" key="2">
    <source>
        <dbReference type="EMBL" id="CAG9977604.1"/>
    </source>
</evidence>
<dbReference type="OrthoDB" id="5129758at2759"/>
<comment type="caution">
    <text evidence="2">The sequence shown here is derived from an EMBL/GenBank/DDBJ whole genome shotgun (WGS) entry which is preliminary data.</text>
</comment>
<organism evidence="2 3">
    <name type="scientific">Clonostachys byssicola</name>
    <dbReference type="NCBI Taxonomy" id="160290"/>
    <lineage>
        <taxon>Eukaryota</taxon>
        <taxon>Fungi</taxon>
        <taxon>Dikarya</taxon>
        <taxon>Ascomycota</taxon>
        <taxon>Pezizomycotina</taxon>
        <taxon>Sordariomycetes</taxon>
        <taxon>Hypocreomycetidae</taxon>
        <taxon>Hypocreales</taxon>
        <taxon>Bionectriaceae</taxon>
        <taxon>Clonostachys</taxon>
    </lineage>
</organism>
<gene>
    <name evidence="2" type="ORF">CBYS24578_00008778</name>
</gene>
<protein>
    <submittedName>
        <fullName evidence="2">Uncharacterized protein</fullName>
    </submittedName>
</protein>
<dbReference type="Proteomes" id="UP000754883">
    <property type="component" value="Unassembled WGS sequence"/>
</dbReference>
<sequence>MSTPTHDTLNVGKPYNAAWRVVAGPDRDNYNSIEPRCREDRRWVVDAAPIVAGEQDGVKLSSVWRARQLEPIFTNATAAAEQYMVEDGARKQYFAENRKWREADELFHMLDVKICQGKTVTVRQDLTDSRFYCKHKGGTPIFNYEPPRRRITGQSYATITMSADGVVEHPKPPPIRDSDAPADRSEFTYNGEVPRAAKEYIARLCTLLPHAVRALICVVVWEGKQVGLSVNALSPLPSLCPIEGLVRLAEFWSIIFGGGRKTPRRVREQLEKNRVLTETAYLLNELEGRGGTNDLKANLRMVRHSVSYMMGLEIRDAAHLESEFMKKEAFGELFDPRSTKACFIWANSRSLSRVQNIHQYYKHRFYNSDPLGVICYQFLDSVWDQIQGALHALSSLPPESIDRNNLVASLTRAPHYPAHLQRSHLSPELRLEVLSTDQDRAPRSDLILCPLYARS</sequence>
<name>A0A9N9U7E7_9HYPO</name>
<accession>A0A9N9U7E7</accession>
<evidence type="ECO:0000313" key="3">
    <source>
        <dbReference type="Proteomes" id="UP000754883"/>
    </source>
</evidence>